<dbReference type="InterPro" id="IPR035093">
    <property type="entry name" value="RelE/ParE_toxin_dom_sf"/>
</dbReference>
<name>A0A3E0E0Y9_9BACT</name>
<dbReference type="OrthoDB" id="9801102at2"/>
<organism evidence="7 8">
    <name type="scientific">Algoriphagus antarcticus</name>
    <dbReference type="NCBI Taxonomy" id="238540"/>
    <lineage>
        <taxon>Bacteria</taxon>
        <taxon>Pseudomonadati</taxon>
        <taxon>Bacteroidota</taxon>
        <taxon>Cytophagia</taxon>
        <taxon>Cytophagales</taxon>
        <taxon>Cyclobacteriaceae</taxon>
        <taxon>Algoriphagus</taxon>
    </lineage>
</organism>
<dbReference type="GO" id="GO:0006401">
    <property type="term" value="P:RNA catabolic process"/>
    <property type="evidence" value="ECO:0007669"/>
    <property type="project" value="InterPro"/>
</dbReference>
<keyword evidence="8" id="KW-1185">Reference proteome</keyword>
<evidence type="ECO:0000313" key="7">
    <source>
        <dbReference type="EMBL" id="REG91403.1"/>
    </source>
</evidence>
<dbReference type="Proteomes" id="UP000256405">
    <property type="component" value="Unassembled WGS sequence"/>
</dbReference>
<sequence>MNLIFTENGWMDYTSWQQEDKKILRKINELIKAIKRDPFSGIGKPEPLKFDLAGYWSRRINREHRIVYKIEDGTLVIFTCRYHYDR</sequence>
<dbReference type="RefSeq" id="WP_086540510.1">
    <property type="nucleotide sequence ID" value="NZ_MSSW01000010.1"/>
</dbReference>
<proteinExistence type="inferred from homology"/>
<protein>
    <recommendedName>
        <fullName evidence="6">Putative mRNA interferase YoeB</fullName>
    </recommendedName>
</protein>
<dbReference type="GO" id="GO:0004519">
    <property type="term" value="F:endonuclease activity"/>
    <property type="evidence" value="ECO:0007669"/>
    <property type="project" value="UniProtKB-KW"/>
</dbReference>
<gene>
    <name evidence="7" type="ORF">C8N25_10417</name>
</gene>
<dbReference type="EMBL" id="QUNF01000004">
    <property type="protein sequence ID" value="REG91403.1"/>
    <property type="molecule type" value="Genomic_DNA"/>
</dbReference>
<dbReference type="GO" id="GO:0016787">
    <property type="term" value="F:hydrolase activity"/>
    <property type="evidence" value="ECO:0007669"/>
    <property type="project" value="UniProtKB-KW"/>
</dbReference>
<comment type="caution">
    <text evidence="7">The sequence shown here is derived from an EMBL/GenBank/DDBJ whole genome shotgun (WGS) entry which is preliminary data.</text>
</comment>
<dbReference type="Pfam" id="PF06769">
    <property type="entry name" value="YoeB_toxin"/>
    <property type="match status" value="1"/>
</dbReference>
<comment type="similarity">
    <text evidence="1">Belongs to the YoeB family.</text>
</comment>
<evidence type="ECO:0000256" key="3">
    <source>
        <dbReference type="ARBA" id="ARBA00022722"/>
    </source>
</evidence>
<evidence type="ECO:0000256" key="6">
    <source>
        <dbReference type="ARBA" id="ARBA00030388"/>
    </source>
</evidence>
<dbReference type="PANTHER" id="PTHR38039:SF1">
    <property type="entry name" value="TOXIN YOEB"/>
    <property type="match status" value="1"/>
</dbReference>
<dbReference type="InterPro" id="IPR009614">
    <property type="entry name" value="YoeB_toxin"/>
</dbReference>
<dbReference type="SUPFAM" id="SSF143011">
    <property type="entry name" value="RelE-like"/>
    <property type="match status" value="1"/>
</dbReference>
<dbReference type="NCBIfam" id="TIGR02116">
    <property type="entry name" value="toxin_Txe_YoeB"/>
    <property type="match status" value="1"/>
</dbReference>
<evidence type="ECO:0000256" key="4">
    <source>
        <dbReference type="ARBA" id="ARBA00022759"/>
    </source>
</evidence>
<keyword evidence="3" id="KW-0540">Nuclease</keyword>
<keyword evidence="5" id="KW-0378">Hydrolase</keyword>
<evidence type="ECO:0000256" key="1">
    <source>
        <dbReference type="ARBA" id="ARBA00008172"/>
    </source>
</evidence>
<evidence type="ECO:0000256" key="5">
    <source>
        <dbReference type="ARBA" id="ARBA00022801"/>
    </source>
</evidence>
<evidence type="ECO:0000313" key="8">
    <source>
        <dbReference type="Proteomes" id="UP000256405"/>
    </source>
</evidence>
<dbReference type="Gene3D" id="3.30.2310.20">
    <property type="entry name" value="RelE-like"/>
    <property type="match status" value="1"/>
</dbReference>
<dbReference type="AlphaFoldDB" id="A0A3E0E0Y9"/>
<keyword evidence="2" id="KW-1277">Toxin-antitoxin system</keyword>
<accession>A0A3E0E0Y9</accession>
<keyword evidence="4" id="KW-0255">Endonuclease</keyword>
<reference evidence="7 8" key="1">
    <citation type="submission" date="2018-08" db="EMBL/GenBank/DDBJ databases">
        <title>Genomic Encyclopedia of Archaeal and Bacterial Type Strains, Phase II (KMG-II): from individual species to whole genera.</title>
        <authorList>
            <person name="Goeker M."/>
        </authorList>
    </citation>
    <scope>NUCLEOTIDE SEQUENCE [LARGE SCALE GENOMIC DNA]</scope>
    <source>
        <strain evidence="7 8">DSM 15986</strain>
    </source>
</reference>
<evidence type="ECO:0000256" key="2">
    <source>
        <dbReference type="ARBA" id="ARBA00022649"/>
    </source>
</evidence>
<dbReference type="PANTHER" id="PTHR38039">
    <property type="entry name" value="TOXIN YOEB"/>
    <property type="match status" value="1"/>
</dbReference>